<dbReference type="GO" id="GO:0005221">
    <property type="term" value="F:intracellularly cyclic nucleotide-activated monoatomic cation channel activity"/>
    <property type="evidence" value="ECO:0007669"/>
    <property type="project" value="InterPro"/>
</dbReference>
<keyword evidence="4" id="KW-1133">Transmembrane helix</keyword>
<evidence type="ECO:0000256" key="1">
    <source>
        <dbReference type="ARBA" id="ARBA00004141"/>
    </source>
</evidence>
<comment type="subcellular location">
    <subcellularLocation>
        <location evidence="1">Membrane</location>
        <topology evidence="1">Multi-pass membrane protein</topology>
    </subcellularLocation>
</comment>
<dbReference type="InterPro" id="IPR018488">
    <property type="entry name" value="cNMP-bd_CS"/>
</dbReference>
<dbReference type="CDD" id="cd00038">
    <property type="entry name" value="CAP_ED"/>
    <property type="match status" value="1"/>
</dbReference>
<keyword evidence="6" id="KW-0472">Membrane</keyword>
<dbReference type="PANTHER" id="PTHR45638">
    <property type="entry name" value="CYCLIC NUCLEOTIDE-GATED CATION CHANNEL SUBUNIT A"/>
    <property type="match status" value="1"/>
</dbReference>
<reference evidence="10" key="1">
    <citation type="submission" date="2018-05" db="EMBL/GenBank/DDBJ databases">
        <authorList>
            <person name="Lanie J.A."/>
            <person name="Ng W.-L."/>
            <person name="Kazmierczak K.M."/>
            <person name="Andrzejewski T.M."/>
            <person name="Davidsen T.M."/>
            <person name="Wayne K.J."/>
            <person name="Tettelin H."/>
            <person name="Glass J.I."/>
            <person name="Rusch D."/>
            <person name="Podicherti R."/>
            <person name="Tsui H.-C.T."/>
            <person name="Winkler M.E."/>
        </authorList>
    </citation>
    <scope>NUCLEOTIDE SEQUENCE</scope>
</reference>
<dbReference type="InterPro" id="IPR018490">
    <property type="entry name" value="cNMP-bd_dom_sf"/>
</dbReference>
<evidence type="ECO:0000256" key="3">
    <source>
        <dbReference type="ARBA" id="ARBA00022692"/>
    </source>
</evidence>
<gene>
    <name evidence="10" type="ORF">METZ01_LOCUS7857</name>
</gene>
<evidence type="ECO:0000256" key="5">
    <source>
        <dbReference type="ARBA" id="ARBA00023065"/>
    </source>
</evidence>
<keyword evidence="2" id="KW-0813">Transport</keyword>
<organism evidence="10">
    <name type="scientific">marine metagenome</name>
    <dbReference type="NCBI Taxonomy" id="408172"/>
    <lineage>
        <taxon>unclassified sequences</taxon>
        <taxon>metagenomes</taxon>
        <taxon>ecological metagenomes</taxon>
    </lineage>
</organism>
<keyword evidence="7" id="KW-1071">Ligand-gated ion channel</keyword>
<protein>
    <recommendedName>
        <fullName evidence="9">Cyclic nucleotide-binding domain-containing protein</fullName>
    </recommendedName>
</protein>
<name>A0A381NN82_9ZZZZ</name>
<dbReference type="GO" id="GO:0016020">
    <property type="term" value="C:membrane"/>
    <property type="evidence" value="ECO:0007669"/>
    <property type="project" value="UniProtKB-SubCell"/>
</dbReference>
<dbReference type="SMART" id="SM00100">
    <property type="entry name" value="cNMP"/>
    <property type="match status" value="1"/>
</dbReference>
<dbReference type="InterPro" id="IPR014710">
    <property type="entry name" value="RmlC-like_jellyroll"/>
</dbReference>
<dbReference type="InterPro" id="IPR050866">
    <property type="entry name" value="CNG_cation_channel"/>
</dbReference>
<dbReference type="EMBL" id="UINC01000421">
    <property type="protein sequence ID" value="SUZ55003.1"/>
    <property type="molecule type" value="Genomic_DNA"/>
</dbReference>
<evidence type="ECO:0000256" key="6">
    <source>
        <dbReference type="ARBA" id="ARBA00023136"/>
    </source>
</evidence>
<dbReference type="Pfam" id="PF00027">
    <property type="entry name" value="cNMP_binding"/>
    <property type="match status" value="1"/>
</dbReference>
<dbReference type="PROSITE" id="PS50042">
    <property type="entry name" value="CNMP_BINDING_3"/>
    <property type="match status" value="1"/>
</dbReference>
<dbReference type="InterPro" id="IPR000595">
    <property type="entry name" value="cNMP-bd_dom"/>
</dbReference>
<keyword evidence="3" id="KW-0812">Transmembrane</keyword>
<dbReference type="AlphaFoldDB" id="A0A381NN82"/>
<accession>A0A381NN82</accession>
<dbReference type="Gene3D" id="2.60.120.10">
    <property type="entry name" value="Jelly Rolls"/>
    <property type="match status" value="1"/>
</dbReference>
<evidence type="ECO:0000313" key="10">
    <source>
        <dbReference type="EMBL" id="SUZ55003.1"/>
    </source>
</evidence>
<sequence length="171" mass="19510">MKNAYWKNIFTNWGKEESETVTIIKRIPIFANLNHKELEEVSKLLHDRIYKPDEYVFKRHAPGEGMFIIHSGIVNIIVGEASGNSQVLAELSNGDFFGEMALMEDEVRSAAALAQDHTRLLGFFRPDLEALIEINPSLGNKILQNLSKVVCTRLRKTNELLMENQLNKKNK</sequence>
<keyword evidence="8" id="KW-0407">Ion channel</keyword>
<keyword evidence="5" id="KW-0406">Ion transport</keyword>
<evidence type="ECO:0000256" key="2">
    <source>
        <dbReference type="ARBA" id="ARBA00022448"/>
    </source>
</evidence>
<dbReference type="PANTHER" id="PTHR45638:SF11">
    <property type="entry name" value="CYCLIC NUCLEOTIDE-GATED CATION CHANNEL SUBUNIT A"/>
    <property type="match status" value="1"/>
</dbReference>
<feature type="domain" description="Cyclic nucleotide-binding" evidence="9">
    <location>
        <begin position="29"/>
        <end position="149"/>
    </location>
</feature>
<dbReference type="PROSITE" id="PS00889">
    <property type="entry name" value="CNMP_BINDING_2"/>
    <property type="match status" value="1"/>
</dbReference>
<dbReference type="GO" id="GO:0044877">
    <property type="term" value="F:protein-containing complex binding"/>
    <property type="evidence" value="ECO:0007669"/>
    <property type="project" value="TreeGrafter"/>
</dbReference>
<dbReference type="SUPFAM" id="SSF51206">
    <property type="entry name" value="cAMP-binding domain-like"/>
    <property type="match status" value="1"/>
</dbReference>
<evidence type="ECO:0000256" key="7">
    <source>
        <dbReference type="ARBA" id="ARBA00023286"/>
    </source>
</evidence>
<evidence type="ECO:0000256" key="4">
    <source>
        <dbReference type="ARBA" id="ARBA00022989"/>
    </source>
</evidence>
<evidence type="ECO:0000259" key="9">
    <source>
        <dbReference type="PROSITE" id="PS50042"/>
    </source>
</evidence>
<proteinExistence type="predicted"/>
<evidence type="ECO:0000256" key="8">
    <source>
        <dbReference type="ARBA" id="ARBA00023303"/>
    </source>
</evidence>